<keyword evidence="7 10" id="KW-0067">ATP-binding</keyword>
<evidence type="ECO:0000313" key="13">
    <source>
        <dbReference type="Proteomes" id="UP000094819"/>
    </source>
</evidence>
<dbReference type="FunFam" id="3.30.590.50:FF:000001">
    <property type="entry name" value="Glutamate-cysteine ligase Gcs1"/>
    <property type="match status" value="1"/>
</dbReference>
<evidence type="ECO:0000256" key="4">
    <source>
        <dbReference type="ARBA" id="ARBA00022598"/>
    </source>
</evidence>
<feature type="region of interest" description="Disordered" evidence="11">
    <location>
        <begin position="530"/>
        <end position="587"/>
    </location>
</feature>
<evidence type="ECO:0000256" key="10">
    <source>
        <dbReference type="RuleBase" id="RU367135"/>
    </source>
</evidence>
<dbReference type="UniPathway" id="UPA00142">
    <property type="reaction ID" value="UER00209"/>
</dbReference>
<evidence type="ECO:0000256" key="11">
    <source>
        <dbReference type="SAM" id="MobiDB-lite"/>
    </source>
</evidence>
<dbReference type="GO" id="GO:0005524">
    <property type="term" value="F:ATP binding"/>
    <property type="evidence" value="ECO:0007669"/>
    <property type="project" value="UniProtKB-UniRule"/>
</dbReference>
<dbReference type="EMBL" id="AWGH01000016">
    <property type="protein sequence ID" value="ODN93546.1"/>
    <property type="molecule type" value="Genomic_DNA"/>
</dbReference>
<comment type="catalytic activity">
    <reaction evidence="10">
        <text>L-cysteine + L-glutamate + ATP = gamma-L-glutamyl-L-cysteine + ADP + phosphate + H(+)</text>
        <dbReference type="Rhea" id="RHEA:13285"/>
        <dbReference type="ChEBI" id="CHEBI:15378"/>
        <dbReference type="ChEBI" id="CHEBI:29985"/>
        <dbReference type="ChEBI" id="CHEBI:30616"/>
        <dbReference type="ChEBI" id="CHEBI:35235"/>
        <dbReference type="ChEBI" id="CHEBI:43474"/>
        <dbReference type="ChEBI" id="CHEBI:58173"/>
        <dbReference type="ChEBI" id="CHEBI:456216"/>
        <dbReference type="EC" id="6.3.2.2"/>
    </reaction>
</comment>
<dbReference type="Proteomes" id="UP000094819">
    <property type="component" value="Unassembled WGS sequence"/>
</dbReference>
<proteinExistence type="inferred from homology"/>
<comment type="pathway">
    <text evidence="1 10">Sulfur metabolism; glutathione biosynthesis; glutathione from L-cysteine and L-glutamate: step 1/2.</text>
</comment>
<keyword evidence="4 10" id="KW-0436">Ligase</keyword>
<dbReference type="Pfam" id="PF03074">
    <property type="entry name" value="GCS"/>
    <property type="match status" value="1"/>
</dbReference>
<dbReference type="GO" id="GO:0006750">
    <property type="term" value="P:glutathione biosynthetic process"/>
    <property type="evidence" value="ECO:0007669"/>
    <property type="project" value="UniProtKB-UniRule"/>
</dbReference>
<accession>A0A1E3J068</accession>
<evidence type="ECO:0000256" key="2">
    <source>
        <dbReference type="ARBA" id="ARBA00008100"/>
    </source>
</evidence>
<dbReference type="InterPro" id="IPR014746">
    <property type="entry name" value="Gln_synth/guanido_kin_cat_dom"/>
</dbReference>
<dbReference type="FunFam" id="3.30.590.50:FF:000002">
    <property type="entry name" value="Glutamate--cysteine ligase catalytic subunit"/>
    <property type="match status" value="1"/>
</dbReference>
<evidence type="ECO:0000256" key="3">
    <source>
        <dbReference type="ARBA" id="ARBA00012220"/>
    </source>
</evidence>
<dbReference type="GO" id="GO:0017109">
    <property type="term" value="C:glutamate-cysteine ligase complex"/>
    <property type="evidence" value="ECO:0007669"/>
    <property type="project" value="TreeGrafter"/>
</dbReference>
<keyword evidence="6 10" id="KW-0547">Nucleotide-binding</keyword>
<evidence type="ECO:0000256" key="9">
    <source>
        <dbReference type="ARBA" id="ARBA00032122"/>
    </source>
</evidence>
<gene>
    <name evidence="12" type="ORF">L198_05411</name>
</gene>
<keyword evidence="13" id="KW-1185">Reference proteome</keyword>
<dbReference type="RefSeq" id="XP_019030651.1">
    <property type="nucleotide sequence ID" value="XM_019177498.1"/>
</dbReference>
<organism evidence="12 13">
    <name type="scientific">Cryptococcus wingfieldii CBS 7118</name>
    <dbReference type="NCBI Taxonomy" id="1295528"/>
    <lineage>
        <taxon>Eukaryota</taxon>
        <taxon>Fungi</taxon>
        <taxon>Dikarya</taxon>
        <taxon>Basidiomycota</taxon>
        <taxon>Agaricomycotina</taxon>
        <taxon>Tremellomycetes</taxon>
        <taxon>Tremellales</taxon>
        <taxon>Cryptococcaceae</taxon>
        <taxon>Cryptococcus</taxon>
    </lineage>
</organism>
<dbReference type="SUPFAM" id="SSF55931">
    <property type="entry name" value="Glutamine synthetase/guanido kinase"/>
    <property type="match status" value="1"/>
</dbReference>
<reference evidence="12 13" key="1">
    <citation type="submission" date="2016-06" db="EMBL/GenBank/DDBJ databases">
        <title>Evolution of pathogenesis and genome organization in the Tremellales.</title>
        <authorList>
            <person name="Cuomo C."/>
            <person name="Litvintseva A."/>
            <person name="Heitman J."/>
            <person name="Chen Y."/>
            <person name="Sun S."/>
            <person name="Springer D."/>
            <person name="Dromer F."/>
            <person name="Young S."/>
            <person name="Zeng Q."/>
            <person name="Chapman S."/>
            <person name="Gujja S."/>
            <person name="Saif S."/>
            <person name="Birren B."/>
        </authorList>
    </citation>
    <scope>NUCLEOTIDE SEQUENCE [LARGE SCALE GENOMIC DNA]</scope>
    <source>
        <strain evidence="12 13">CBS 7118</strain>
    </source>
</reference>
<dbReference type="EC" id="6.3.2.2" evidence="3 10"/>
<evidence type="ECO:0000313" key="12">
    <source>
        <dbReference type="EMBL" id="ODN93546.1"/>
    </source>
</evidence>
<evidence type="ECO:0000256" key="5">
    <source>
        <dbReference type="ARBA" id="ARBA00022684"/>
    </source>
</evidence>
<dbReference type="Gene3D" id="1.10.8.960">
    <property type="match status" value="1"/>
</dbReference>
<evidence type="ECO:0000256" key="1">
    <source>
        <dbReference type="ARBA" id="ARBA00005006"/>
    </source>
</evidence>
<dbReference type="GeneID" id="30194624"/>
<evidence type="ECO:0000256" key="7">
    <source>
        <dbReference type="ARBA" id="ARBA00022840"/>
    </source>
</evidence>
<dbReference type="AlphaFoldDB" id="A0A1E3J068"/>
<keyword evidence="5 10" id="KW-0317">Glutathione biosynthesis</keyword>
<comment type="similarity">
    <text evidence="2 10">Belongs to the glutamate--cysteine ligase type 3 family.</text>
</comment>
<dbReference type="Gene3D" id="3.30.590.50">
    <property type="match status" value="2"/>
</dbReference>
<sequence>MGLLALGTPLSWEETKPLAEHIRDHGITQFLNTWDQWKDKAGKGLLWGDEIEYMVASFDDEHKAARLSLRQTEILEKLKSVTLDPALEKFKPKKCAEIPTFHPEYGRYMLESTPGGPFSGNPCSLTAVEADMRFRRQIIRSHLQDTEIPITITSWPRLGVTDSAFTDPETKPDVEKSSSKSQYVGELLTNPHARFPTLTANIRERRGSLVDIRLPLYIDEKTPIPEGFDRPQLSTTSARESLSCSSRSLLTLTLAGRAKPLPGTPYIHMDAMAFGMGCCCLQITFQAWNVEEARRVYDALVPVAPIMLALTAASPAYRGQLADVDARWNVIAASVDDRTPEERGLKPLKDDKYRIPKSRYDSVDLYIANDERNKPEYVDIDVPVNQKVKKRLLENGIDDKLASHIAHLFIRDPLVQFSETIDQDDKESMDHFENIQSTNWQTIRFKPPPVNSPIGWRVEFRSMEVQMTDFENAAFSIFIVLLTRAIISFNLNFYMPLSKVDENMQRGQQRDAAANNKFFFRKNVFPLETSSGSRFDPHSRPVSPPGSSGSSSLNSRPNGNSNSKGHRPNGTSHDRAPSPTASSCSSFADELGDDFGEMSLDEIMNGDGRGFPGLMGVVNAYLNSLNVDVNTKCDIRRYLDLIKLRAKGDLVTPATWIRSFITSHPAYKQDSEVTDEINYDLVKAIDELERGVRSAPELLGKDYVGSGPTGCL</sequence>
<dbReference type="FunFam" id="1.10.8.960:FF:000001">
    <property type="entry name" value="Glutamate--cysteine ligase catalytic subunit"/>
    <property type="match status" value="1"/>
</dbReference>
<feature type="compositionally biased region" description="Low complexity" evidence="11">
    <location>
        <begin position="545"/>
        <end position="563"/>
    </location>
</feature>
<dbReference type="InterPro" id="IPR004308">
    <property type="entry name" value="GCS"/>
</dbReference>
<dbReference type="OrthoDB" id="7939818at2759"/>
<dbReference type="PANTHER" id="PTHR11164:SF0">
    <property type="entry name" value="GLUTAMATE--CYSTEINE LIGASE CATALYTIC SUBUNIT"/>
    <property type="match status" value="1"/>
</dbReference>
<dbReference type="PANTHER" id="PTHR11164">
    <property type="entry name" value="GLUTAMATE CYSTEINE LIGASE"/>
    <property type="match status" value="1"/>
</dbReference>
<evidence type="ECO:0000256" key="6">
    <source>
        <dbReference type="ARBA" id="ARBA00022741"/>
    </source>
</evidence>
<comment type="caution">
    <text evidence="12">The sequence shown here is derived from an EMBL/GenBank/DDBJ whole genome shotgun (WGS) entry which is preliminary data.</text>
</comment>
<protein>
    <recommendedName>
        <fullName evidence="3 10">Glutamate--cysteine ligase</fullName>
        <ecNumber evidence="3 10">6.3.2.2</ecNumber>
    </recommendedName>
    <alternativeName>
        <fullName evidence="9 10">Gamma-ECS</fullName>
    </alternativeName>
    <alternativeName>
        <fullName evidence="8 10">Gamma-glutamylcysteine synthetase</fullName>
    </alternativeName>
</protein>
<evidence type="ECO:0000256" key="8">
    <source>
        <dbReference type="ARBA" id="ARBA00030585"/>
    </source>
</evidence>
<name>A0A1E3J068_9TREE</name>
<dbReference type="GO" id="GO:0004357">
    <property type="term" value="F:glutamate-cysteine ligase activity"/>
    <property type="evidence" value="ECO:0007669"/>
    <property type="project" value="UniProtKB-UniRule"/>
</dbReference>